<organism evidence="1 2">
    <name type="scientific">Naganishia vaughanmartiniae</name>
    <dbReference type="NCBI Taxonomy" id="1424756"/>
    <lineage>
        <taxon>Eukaryota</taxon>
        <taxon>Fungi</taxon>
        <taxon>Dikarya</taxon>
        <taxon>Basidiomycota</taxon>
        <taxon>Agaricomycotina</taxon>
        <taxon>Tremellomycetes</taxon>
        <taxon>Filobasidiales</taxon>
        <taxon>Filobasidiaceae</taxon>
        <taxon>Naganishia</taxon>
    </lineage>
</organism>
<evidence type="ECO:0000313" key="2">
    <source>
        <dbReference type="Proteomes" id="UP001243375"/>
    </source>
</evidence>
<evidence type="ECO:0000313" key="1">
    <source>
        <dbReference type="EMBL" id="KAJ9120264.1"/>
    </source>
</evidence>
<accession>A0ACC2X874</accession>
<gene>
    <name evidence="1" type="ORF">QFC22_003164</name>
</gene>
<sequence>MFSLFGHALFSKLGLGPGSSLLGAISILMILPLYFIRRYGKVLRSKSKYAPDEKMVEKSDTVDTLATDTTVDTLKKEPTEVV</sequence>
<keyword evidence="2" id="KW-1185">Reference proteome</keyword>
<dbReference type="Proteomes" id="UP001243375">
    <property type="component" value="Unassembled WGS sequence"/>
</dbReference>
<dbReference type="EMBL" id="JASBWU010000007">
    <property type="protein sequence ID" value="KAJ9120264.1"/>
    <property type="molecule type" value="Genomic_DNA"/>
</dbReference>
<reference evidence="1" key="1">
    <citation type="submission" date="2023-04" db="EMBL/GenBank/DDBJ databases">
        <title>Draft Genome sequencing of Naganishia species isolated from polar environments using Oxford Nanopore Technology.</title>
        <authorList>
            <person name="Leo P."/>
            <person name="Venkateswaran K."/>
        </authorList>
    </citation>
    <scope>NUCLEOTIDE SEQUENCE</scope>
    <source>
        <strain evidence="1">MNA-CCFEE 5425</strain>
    </source>
</reference>
<protein>
    <submittedName>
        <fullName evidence="1">Uncharacterized protein</fullName>
    </submittedName>
</protein>
<comment type="caution">
    <text evidence="1">The sequence shown here is derived from an EMBL/GenBank/DDBJ whole genome shotgun (WGS) entry which is preliminary data.</text>
</comment>
<name>A0ACC2X874_9TREE</name>
<proteinExistence type="predicted"/>